<dbReference type="Proteomes" id="UP000244441">
    <property type="component" value="Chromosome"/>
</dbReference>
<dbReference type="GO" id="GO:0009276">
    <property type="term" value="C:Gram-negative-bacterium-type cell wall"/>
    <property type="evidence" value="ECO:0007669"/>
    <property type="project" value="InterPro"/>
</dbReference>
<evidence type="ECO:0000256" key="3">
    <source>
        <dbReference type="ARBA" id="ARBA00022448"/>
    </source>
</evidence>
<evidence type="ECO:0000256" key="10">
    <source>
        <dbReference type="PIRNR" id="PIRNR015761"/>
    </source>
</evidence>
<evidence type="ECO:0000259" key="12">
    <source>
        <dbReference type="Pfam" id="PF05134"/>
    </source>
</evidence>
<evidence type="ECO:0000256" key="11">
    <source>
        <dbReference type="SAM" id="MobiDB-lite"/>
    </source>
</evidence>
<dbReference type="Pfam" id="PF05134">
    <property type="entry name" value="T2SSL"/>
    <property type="match status" value="1"/>
</dbReference>
<dbReference type="InterPro" id="IPR025691">
    <property type="entry name" value="GspL_pp_dom"/>
</dbReference>
<comment type="subcellular location">
    <subcellularLocation>
        <location evidence="1">Cell inner membrane</location>
        <topology evidence="1">Single-pass membrane protein</topology>
    </subcellularLocation>
</comment>
<dbReference type="InterPro" id="IPR007812">
    <property type="entry name" value="T2SS_protein-GspL"/>
</dbReference>
<dbReference type="PIRSF" id="PIRSF015761">
    <property type="entry name" value="Protein_L"/>
    <property type="match status" value="1"/>
</dbReference>
<evidence type="ECO:0000256" key="4">
    <source>
        <dbReference type="ARBA" id="ARBA00022475"/>
    </source>
</evidence>
<evidence type="ECO:0000259" key="13">
    <source>
        <dbReference type="Pfam" id="PF12693"/>
    </source>
</evidence>
<dbReference type="Gene3D" id="3.30.420.370">
    <property type="match status" value="1"/>
</dbReference>
<gene>
    <name evidence="14" type="primary">gspL</name>
    <name evidence="14" type="ORF">C2869_20800</name>
</gene>
<dbReference type="InterPro" id="IPR043129">
    <property type="entry name" value="ATPase_NBD"/>
</dbReference>
<feature type="domain" description="GspL cytoplasmic actin-ATPase-like" evidence="12">
    <location>
        <begin position="9"/>
        <end position="274"/>
    </location>
</feature>
<dbReference type="Pfam" id="PF12693">
    <property type="entry name" value="GspL_C"/>
    <property type="match status" value="1"/>
</dbReference>
<dbReference type="AlphaFoldDB" id="A0A2S0VWT2"/>
<sequence length="437" mass="48329">MEFSVSEQLYIRLGSQFQHKVHWLVWSDSENEIIASGILPDAGQLNTLQSRAGGRAISVFVPGNAIITKQVLMPPKAGRQFIQALPFTLEDELAQDVDELFFATGSKVSKAGQTYLNVAICSKQQMDNWLAWLDAAELVATKLIPDYLALPVKDGEISALQLGDEWLIRASAFRGFEVTGSALQDWLDLLPKPESATAEKQAESDSGADTEAEETETHTDEVAQPVLAHYSPLPAELTTEGYQVKEKAFDLPLQVLVQGVDAGCLNMRQGIYQLKKQTWKFLSAWRNVAILAGVLFLIHMGGQVSKIYQLEQQVAQLDDEIKKTFLTAFPSGKRIKVSGMKKYVKSKMKEVSLSSDGDEFIAMLNLTLDAFDKVKDLNPESLRFDAKRNEIRIQATASNFSSFESFKAQLTNNDLKVEQGSLNNSNGKVSGSLSIKK</sequence>
<feature type="domain" description="GspL periplasmic" evidence="13">
    <location>
        <begin position="283"/>
        <end position="436"/>
    </location>
</feature>
<keyword evidence="5" id="KW-0997">Cell inner membrane</keyword>
<dbReference type="CDD" id="cd24017">
    <property type="entry name" value="ASKHA_T2SSL_N"/>
    <property type="match status" value="1"/>
</dbReference>
<evidence type="ECO:0000313" key="15">
    <source>
        <dbReference type="Proteomes" id="UP000244441"/>
    </source>
</evidence>
<evidence type="ECO:0000256" key="6">
    <source>
        <dbReference type="ARBA" id="ARBA00022692"/>
    </source>
</evidence>
<dbReference type="InterPro" id="IPR024230">
    <property type="entry name" value="GspL_cyto_dom"/>
</dbReference>
<dbReference type="GO" id="GO:0015627">
    <property type="term" value="C:type II protein secretion system complex"/>
    <property type="evidence" value="ECO:0007669"/>
    <property type="project" value="InterPro"/>
</dbReference>
<feature type="region of interest" description="Disordered" evidence="11">
    <location>
        <begin position="194"/>
        <end position="223"/>
    </location>
</feature>
<keyword evidence="3 10" id="KW-0813">Transport</keyword>
<evidence type="ECO:0000256" key="1">
    <source>
        <dbReference type="ARBA" id="ARBA00004377"/>
    </source>
</evidence>
<organism evidence="14 15">
    <name type="scientific">Saccharobesus litoralis</name>
    <dbReference type="NCBI Taxonomy" id="2172099"/>
    <lineage>
        <taxon>Bacteria</taxon>
        <taxon>Pseudomonadati</taxon>
        <taxon>Pseudomonadota</taxon>
        <taxon>Gammaproteobacteria</taxon>
        <taxon>Alteromonadales</taxon>
        <taxon>Alteromonadaceae</taxon>
        <taxon>Saccharobesus</taxon>
    </lineage>
</organism>
<dbReference type="NCBIfam" id="TIGR01709">
    <property type="entry name" value="typeII_sec_gspL"/>
    <property type="match status" value="1"/>
</dbReference>
<evidence type="ECO:0000256" key="9">
    <source>
        <dbReference type="ARBA" id="ARBA00023136"/>
    </source>
</evidence>
<evidence type="ECO:0000256" key="2">
    <source>
        <dbReference type="ARBA" id="ARBA00005318"/>
    </source>
</evidence>
<accession>A0A2S0VWT2</accession>
<name>A0A2S0VWT2_9ALTE</name>
<protein>
    <recommendedName>
        <fullName evidence="10">Type II secretion system protein L</fullName>
        <shortName evidence="10">T2SS protein L</shortName>
    </recommendedName>
</protein>
<keyword evidence="8" id="KW-1133">Transmembrane helix</keyword>
<dbReference type="SUPFAM" id="SSF53067">
    <property type="entry name" value="Actin-like ATPase domain"/>
    <property type="match status" value="2"/>
</dbReference>
<evidence type="ECO:0000256" key="8">
    <source>
        <dbReference type="ARBA" id="ARBA00022989"/>
    </source>
</evidence>
<dbReference type="GO" id="GO:0005886">
    <property type="term" value="C:plasma membrane"/>
    <property type="evidence" value="ECO:0007669"/>
    <property type="project" value="UniProtKB-SubCell"/>
</dbReference>
<keyword evidence="15" id="KW-1185">Reference proteome</keyword>
<keyword evidence="7 10" id="KW-0653">Protein transport</keyword>
<evidence type="ECO:0000256" key="7">
    <source>
        <dbReference type="ARBA" id="ARBA00022927"/>
    </source>
</evidence>
<evidence type="ECO:0000256" key="5">
    <source>
        <dbReference type="ARBA" id="ARBA00022519"/>
    </source>
</evidence>
<proteinExistence type="inferred from homology"/>
<dbReference type="GO" id="GO:0015628">
    <property type="term" value="P:protein secretion by the type II secretion system"/>
    <property type="evidence" value="ECO:0007669"/>
    <property type="project" value="InterPro"/>
</dbReference>
<dbReference type="KEGG" id="cate:C2869_20800"/>
<reference evidence="14 15" key="1">
    <citation type="submission" date="2018-01" db="EMBL/GenBank/DDBJ databases">
        <title>Genome sequence of a Cantenovulum-like bacteria.</title>
        <authorList>
            <person name="Tan W.R."/>
            <person name="Lau N.-S."/>
            <person name="Go F."/>
            <person name="Amirul A.-A.A."/>
        </authorList>
    </citation>
    <scope>NUCLEOTIDE SEQUENCE [LARGE SCALE GENOMIC DNA]</scope>
    <source>
        <strain evidence="14 15">CCB-QB4</strain>
    </source>
</reference>
<keyword evidence="9" id="KW-0472">Membrane</keyword>
<dbReference type="EMBL" id="CP026604">
    <property type="protein sequence ID" value="AWB68684.1"/>
    <property type="molecule type" value="Genomic_DNA"/>
</dbReference>
<dbReference type="Gene3D" id="3.30.1360.100">
    <property type="entry name" value="General secretion pathway protein M, EpsM"/>
    <property type="match status" value="1"/>
</dbReference>
<comment type="function">
    <text evidence="10">Inner membrane component of the type II secretion system required for the energy-dependent secretion of extracellular factors such as proteases and toxins from the periplasm.</text>
</comment>
<comment type="similarity">
    <text evidence="2 10">Belongs to the GSP L family.</text>
</comment>
<keyword evidence="6" id="KW-0812">Transmembrane</keyword>
<keyword evidence="4" id="KW-1003">Cell membrane</keyword>
<dbReference type="Gene3D" id="3.30.420.380">
    <property type="match status" value="1"/>
</dbReference>
<evidence type="ECO:0000313" key="14">
    <source>
        <dbReference type="EMBL" id="AWB68684.1"/>
    </source>
</evidence>